<comment type="caution">
    <text evidence="1">The sequence shown here is derived from an EMBL/GenBank/DDBJ whole genome shotgun (WGS) entry which is preliminary data.</text>
</comment>
<name>A0ABT4EP28_9BACI</name>
<reference evidence="1 2" key="1">
    <citation type="submission" date="2022-05" db="EMBL/GenBank/DDBJ databases">
        <title>Genome Sequencing of Bee-Associated Microbes.</title>
        <authorList>
            <person name="Dunlap C."/>
        </authorList>
    </citation>
    <scope>NUCLEOTIDE SEQUENCE [LARGE SCALE GENOMIC DNA]</scope>
    <source>
        <strain evidence="1 2">NRRL BD-083</strain>
    </source>
</reference>
<accession>A0ABT4EP28</accession>
<sequence length="123" mass="13347">MAHHHNVVLISVPTACFAADAFAQLKHLLLSLRFRTEQSFLGASGQPSAAGCFLRESVVLTQRQQQDVGHEGVITGRDGFSPRSSIAGPQGVAQSPLQSTYIHDTVLTNVILNFFLNFTNVKI</sequence>
<gene>
    <name evidence="1" type="ORF">M5W82_10660</name>
</gene>
<dbReference type="RefSeq" id="WP_268637463.1">
    <property type="nucleotide sequence ID" value="NZ_JAMDLZ010000017.1"/>
</dbReference>
<proteinExistence type="predicted"/>
<evidence type="ECO:0000313" key="2">
    <source>
        <dbReference type="Proteomes" id="UP001527052"/>
    </source>
</evidence>
<evidence type="ECO:0000313" key="1">
    <source>
        <dbReference type="EMBL" id="MCY9547417.1"/>
    </source>
</evidence>
<keyword evidence="2" id="KW-1185">Reference proteome</keyword>
<dbReference type="EMBL" id="JAMDLZ010000017">
    <property type="protein sequence ID" value="MCY9547417.1"/>
    <property type="molecule type" value="Genomic_DNA"/>
</dbReference>
<dbReference type="Proteomes" id="UP001527052">
    <property type="component" value="Unassembled WGS sequence"/>
</dbReference>
<organism evidence="1 2">
    <name type="scientific">Lysinibacillus xylanilyticus</name>
    <dbReference type="NCBI Taxonomy" id="582475"/>
    <lineage>
        <taxon>Bacteria</taxon>
        <taxon>Bacillati</taxon>
        <taxon>Bacillota</taxon>
        <taxon>Bacilli</taxon>
        <taxon>Bacillales</taxon>
        <taxon>Bacillaceae</taxon>
        <taxon>Lysinibacillus</taxon>
    </lineage>
</organism>
<protein>
    <submittedName>
        <fullName evidence="1">Uncharacterized protein</fullName>
    </submittedName>
</protein>